<dbReference type="Proteomes" id="UP000001396">
    <property type="component" value="Unassembled WGS sequence"/>
</dbReference>
<evidence type="ECO:0000256" key="9">
    <source>
        <dbReference type="ARBA" id="ARBA00047984"/>
    </source>
</evidence>
<dbReference type="PROSITE" id="PS51194">
    <property type="entry name" value="HELICASE_CTER"/>
    <property type="match status" value="1"/>
</dbReference>
<evidence type="ECO:0000256" key="5">
    <source>
        <dbReference type="ARBA" id="ARBA00022801"/>
    </source>
</evidence>
<dbReference type="InterPro" id="IPR011545">
    <property type="entry name" value="DEAD/DEAH_box_helicase_dom"/>
</dbReference>
<keyword evidence="3" id="KW-0507">mRNA processing</keyword>
<dbReference type="GO" id="GO:0016787">
    <property type="term" value="F:hydrolase activity"/>
    <property type="evidence" value="ECO:0007669"/>
    <property type="project" value="UniProtKB-KW"/>
</dbReference>
<evidence type="ECO:0000256" key="3">
    <source>
        <dbReference type="ARBA" id="ARBA00022664"/>
    </source>
</evidence>
<organism evidence="12 13">
    <name type="scientific">Heterostelium pallidum (strain ATCC 26659 / Pp 5 / PN500)</name>
    <name type="common">Cellular slime mold</name>
    <name type="synonym">Polysphondylium pallidum</name>
    <dbReference type="NCBI Taxonomy" id="670386"/>
    <lineage>
        <taxon>Eukaryota</taxon>
        <taxon>Amoebozoa</taxon>
        <taxon>Evosea</taxon>
        <taxon>Eumycetozoa</taxon>
        <taxon>Dictyostelia</taxon>
        <taxon>Acytosteliales</taxon>
        <taxon>Acytosteliaceae</taxon>
        <taxon>Heterostelium</taxon>
    </lineage>
</organism>
<evidence type="ECO:0000313" key="12">
    <source>
        <dbReference type="EMBL" id="EFA75364.1"/>
    </source>
</evidence>
<dbReference type="InterPro" id="IPR027417">
    <property type="entry name" value="P-loop_NTPase"/>
</dbReference>
<dbReference type="STRING" id="670386.D3BTE7"/>
<comment type="similarity">
    <text evidence="1">Belongs to the DEAD box helicase family. DEAH subfamily.</text>
</comment>
<accession>D3BTE7</accession>
<dbReference type="CDD" id="cd17980">
    <property type="entry name" value="DEXHc_DHX35"/>
    <property type="match status" value="1"/>
</dbReference>
<protein>
    <recommendedName>
        <fullName evidence="2">RNA helicase</fullName>
        <ecNumber evidence="2">3.6.4.13</ecNumber>
    </recommendedName>
</protein>
<dbReference type="PANTHER" id="PTHR18934">
    <property type="entry name" value="ATP-DEPENDENT RNA HELICASE"/>
    <property type="match status" value="1"/>
</dbReference>
<keyword evidence="13" id="KW-1185">Reference proteome</keyword>
<dbReference type="InterPro" id="IPR001650">
    <property type="entry name" value="Helicase_C-like"/>
</dbReference>
<comment type="caution">
    <text evidence="12">The sequence shown here is derived from an EMBL/GenBank/DDBJ whole genome shotgun (WGS) entry which is preliminary data.</text>
</comment>
<evidence type="ECO:0000313" key="13">
    <source>
        <dbReference type="Proteomes" id="UP000001396"/>
    </source>
</evidence>
<dbReference type="Pfam" id="PF04408">
    <property type="entry name" value="WHD_HA2"/>
    <property type="match status" value="1"/>
</dbReference>
<feature type="domain" description="Helicase C-terminal" evidence="11">
    <location>
        <begin position="182"/>
        <end position="393"/>
    </location>
</feature>
<keyword evidence="7" id="KW-0067">ATP-binding</keyword>
<dbReference type="GO" id="GO:0005524">
    <property type="term" value="F:ATP binding"/>
    <property type="evidence" value="ECO:0007669"/>
    <property type="project" value="UniProtKB-KW"/>
</dbReference>
<dbReference type="RefSeq" id="XP_020427498.1">
    <property type="nucleotide sequence ID" value="XM_020582195.1"/>
</dbReference>
<dbReference type="GO" id="GO:0003724">
    <property type="term" value="F:RNA helicase activity"/>
    <property type="evidence" value="ECO:0007669"/>
    <property type="project" value="UniProtKB-EC"/>
</dbReference>
<dbReference type="Gene3D" id="3.40.50.300">
    <property type="entry name" value="P-loop containing nucleotide triphosphate hydrolases"/>
    <property type="match status" value="3"/>
</dbReference>
<dbReference type="CDD" id="cd18791">
    <property type="entry name" value="SF2_C_RHA"/>
    <property type="match status" value="1"/>
</dbReference>
<evidence type="ECO:0000256" key="4">
    <source>
        <dbReference type="ARBA" id="ARBA00022741"/>
    </source>
</evidence>
<dbReference type="InterPro" id="IPR007502">
    <property type="entry name" value="Helicase-assoc_dom"/>
</dbReference>
<dbReference type="GO" id="GO:0008380">
    <property type="term" value="P:RNA splicing"/>
    <property type="evidence" value="ECO:0007669"/>
    <property type="project" value="UniProtKB-KW"/>
</dbReference>
<dbReference type="OMA" id="FHEVMET"/>
<dbReference type="Gene3D" id="1.20.120.1080">
    <property type="match status" value="1"/>
</dbReference>
<evidence type="ECO:0000259" key="11">
    <source>
        <dbReference type="PROSITE" id="PS51194"/>
    </source>
</evidence>
<dbReference type="Pfam" id="PF21010">
    <property type="entry name" value="HA2_C"/>
    <property type="match status" value="1"/>
</dbReference>
<evidence type="ECO:0000256" key="8">
    <source>
        <dbReference type="ARBA" id="ARBA00023187"/>
    </source>
</evidence>
<feature type="domain" description="Helicase ATP-binding" evidence="10">
    <location>
        <begin position="59"/>
        <end position="224"/>
    </location>
</feature>
<proteinExistence type="inferred from homology"/>
<dbReference type="InterPro" id="IPR014001">
    <property type="entry name" value="Helicase_ATP-bd"/>
</dbReference>
<keyword evidence="4" id="KW-0547">Nucleotide-binding</keyword>
<gene>
    <name evidence="12" type="primary">dhx35</name>
    <name evidence="12" type="ORF">PPL_11441</name>
</gene>
<dbReference type="InterPro" id="IPR048333">
    <property type="entry name" value="HA2_WH"/>
</dbReference>
<dbReference type="PROSITE" id="PS51192">
    <property type="entry name" value="HELICASE_ATP_BIND_1"/>
    <property type="match status" value="1"/>
</dbReference>
<sequence length="598" mass="67591">MSNQQQQQQKQQLSVFDRELSDSNNLSDYLVYGNASKQKLSIAQQRIALPIFQLRRQILYLLETYQTLVVVGQTGCGKTTQLPQYLVESGWADGGRMIVCTQPRRVAAMSVATRVAEEMSTPLGERVGYAVRFEESINARTTQIKYCTDGMLIREMMIDPLLQRYPVVMIDEAHERTLATDVLMGLLKKVQQRRPDLKIIVSSATLDAEDMFNFFNQRKHANNDVDVDKDTATIISIDGRNYPVDIHYLTKPTLNYLETTVTTIVDIHNTQPPGDILVFLTGQEEIERIKHSLDERLSSETSITIDGISYVVDSGFVKIKTYNGHSGLESLVVVPTSQASANQRAGRAGRNKPGKCYRLYTQDDYTKLLEQQTRPEIQRSSLTALVLQLKSLGIDNVLNFDFVSPPPLEAMTRALEILYALGALDDDARLTTPIGHIMSEFPVDPQFARMIIASADYGCSEEIVSITAMLSIQGLFVNQNNHSSQRHQFTVKEGDHLTLLNIYNQFIKRKSDSNWCHEHQLNYKAMLRAIQVRKQLVAYTKKYGIKLVSCILNSKNIDVTVPIRKSIVTGFFTNAAHLQSDGSYQTIKDKHVRKRNNN</sequence>
<dbReference type="SMART" id="SM00487">
    <property type="entry name" value="DEXDc"/>
    <property type="match status" value="1"/>
</dbReference>
<dbReference type="Pfam" id="PF00270">
    <property type="entry name" value="DEAD"/>
    <property type="match status" value="1"/>
</dbReference>
<evidence type="ECO:0000256" key="2">
    <source>
        <dbReference type="ARBA" id="ARBA00012552"/>
    </source>
</evidence>
<name>D3BTE7_HETP5</name>
<keyword evidence="8" id="KW-0508">mRNA splicing</keyword>
<keyword evidence="6 12" id="KW-0347">Helicase</keyword>
<dbReference type="FunFam" id="1.20.120.1080:FF:000001">
    <property type="entry name" value="Pre-mRNA-splicing factor ATP-dependent RNA helicase"/>
    <property type="match status" value="1"/>
</dbReference>
<dbReference type="GeneID" id="31366909"/>
<dbReference type="AlphaFoldDB" id="D3BTE7"/>
<dbReference type="SMART" id="SM00847">
    <property type="entry name" value="HA2"/>
    <property type="match status" value="1"/>
</dbReference>
<dbReference type="EMBL" id="ADBJ01000056">
    <property type="protein sequence ID" value="EFA75364.1"/>
    <property type="molecule type" value="Genomic_DNA"/>
</dbReference>
<keyword evidence="5" id="KW-0378">Hydrolase</keyword>
<dbReference type="GO" id="GO:0003723">
    <property type="term" value="F:RNA binding"/>
    <property type="evidence" value="ECO:0007669"/>
    <property type="project" value="TreeGrafter"/>
</dbReference>
<evidence type="ECO:0000259" key="10">
    <source>
        <dbReference type="PROSITE" id="PS51192"/>
    </source>
</evidence>
<dbReference type="EC" id="3.6.4.13" evidence="2"/>
<comment type="catalytic activity">
    <reaction evidence="9">
        <text>ATP + H2O = ADP + phosphate + H(+)</text>
        <dbReference type="Rhea" id="RHEA:13065"/>
        <dbReference type="ChEBI" id="CHEBI:15377"/>
        <dbReference type="ChEBI" id="CHEBI:15378"/>
        <dbReference type="ChEBI" id="CHEBI:30616"/>
        <dbReference type="ChEBI" id="CHEBI:43474"/>
        <dbReference type="ChEBI" id="CHEBI:456216"/>
        <dbReference type="EC" id="3.6.4.13"/>
    </reaction>
</comment>
<evidence type="ECO:0000256" key="1">
    <source>
        <dbReference type="ARBA" id="ARBA00008792"/>
    </source>
</evidence>
<reference evidence="12 13" key="1">
    <citation type="journal article" date="2011" name="Genome Res.">
        <title>Phylogeny-wide analysis of social amoeba genomes highlights ancient origins for complex intercellular communication.</title>
        <authorList>
            <person name="Heidel A.J."/>
            <person name="Lawal H.M."/>
            <person name="Felder M."/>
            <person name="Schilde C."/>
            <person name="Helps N.R."/>
            <person name="Tunggal B."/>
            <person name="Rivero F."/>
            <person name="John U."/>
            <person name="Schleicher M."/>
            <person name="Eichinger L."/>
            <person name="Platzer M."/>
            <person name="Noegel A.A."/>
            <person name="Schaap P."/>
            <person name="Gloeckner G."/>
        </authorList>
    </citation>
    <scope>NUCLEOTIDE SEQUENCE [LARGE SCALE GENOMIC DNA]</scope>
    <source>
        <strain evidence="13">ATCC 26659 / Pp 5 / PN500</strain>
    </source>
</reference>
<dbReference type="GO" id="GO:0006397">
    <property type="term" value="P:mRNA processing"/>
    <property type="evidence" value="ECO:0007669"/>
    <property type="project" value="UniProtKB-KW"/>
</dbReference>
<dbReference type="FunFam" id="3.40.50.300:FF:000578">
    <property type="entry name" value="probable ATP-dependent RNA helicase DHX35"/>
    <property type="match status" value="1"/>
</dbReference>
<evidence type="ECO:0000256" key="6">
    <source>
        <dbReference type="ARBA" id="ARBA00022806"/>
    </source>
</evidence>
<dbReference type="FunCoup" id="D3BTE7">
    <property type="interactions" value="42"/>
</dbReference>
<dbReference type="PANTHER" id="PTHR18934:SF136">
    <property type="entry name" value="ATP-DEPENDENT RNA HELICASE DHX35-RELATED"/>
    <property type="match status" value="1"/>
</dbReference>
<dbReference type="SUPFAM" id="SSF52540">
    <property type="entry name" value="P-loop containing nucleoside triphosphate hydrolases"/>
    <property type="match status" value="1"/>
</dbReference>
<dbReference type="InParanoid" id="D3BTE7"/>
<evidence type="ECO:0000256" key="7">
    <source>
        <dbReference type="ARBA" id="ARBA00022840"/>
    </source>
</evidence>